<dbReference type="Proteomes" id="UP000490939">
    <property type="component" value="Unassembled WGS sequence"/>
</dbReference>
<evidence type="ECO:0000313" key="4">
    <source>
        <dbReference type="EMBL" id="KAE9967809.1"/>
    </source>
</evidence>
<reference evidence="3 6" key="1">
    <citation type="submission" date="2018-12" db="EMBL/GenBank/DDBJ databases">
        <title>Venturia inaequalis Genome Resource.</title>
        <authorList>
            <person name="Lichtner F.J."/>
        </authorList>
    </citation>
    <scope>NUCLEOTIDE SEQUENCE [LARGE SCALE GENOMIC DNA]</scope>
    <source>
        <strain evidence="3 6">120213</strain>
        <strain evidence="4">Bline_iso_100314</strain>
        <strain evidence="5 7">DMI_063113</strain>
    </source>
</reference>
<dbReference type="EMBL" id="WNWQ01000446">
    <property type="protein sequence ID" value="KAE9967809.1"/>
    <property type="molecule type" value="Genomic_DNA"/>
</dbReference>
<accession>A0A8H3UE67</accession>
<feature type="region of interest" description="Disordered" evidence="2">
    <location>
        <begin position="236"/>
        <end position="270"/>
    </location>
</feature>
<dbReference type="EMBL" id="WNWS01000447">
    <property type="protein sequence ID" value="KAE9967608.1"/>
    <property type="molecule type" value="Genomic_DNA"/>
</dbReference>
<dbReference type="Proteomes" id="UP000447873">
    <property type="component" value="Unassembled WGS sequence"/>
</dbReference>
<name>A0A8H3UE67_VENIN</name>
<evidence type="ECO:0000313" key="5">
    <source>
        <dbReference type="EMBL" id="KAE9979737.1"/>
    </source>
</evidence>
<keyword evidence="1" id="KW-0175">Coiled coil</keyword>
<evidence type="ECO:0000256" key="2">
    <source>
        <dbReference type="SAM" id="MobiDB-lite"/>
    </source>
</evidence>
<proteinExistence type="predicted"/>
<evidence type="ECO:0000313" key="7">
    <source>
        <dbReference type="Proteomes" id="UP000490939"/>
    </source>
</evidence>
<gene>
    <name evidence="4" type="ORF">BLS_006163</name>
    <name evidence="5" type="ORF">EG327_006900</name>
    <name evidence="3" type="ORF">EG328_008084</name>
</gene>
<dbReference type="EMBL" id="WNWR01000405">
    <property type="protein sequence ID" value="KAE9979737.1"/>
    <property type="molecule type" value="Genomic_DNA"/>
</dbReference>
<dbReference type="Proteomes" id="UP000433883">
    <property type="component" value="Unassembled WGS sequence"/>
</dbReference>
<keyword evidence="7" id="KW-1185">Reference proteome</keyword>
<organism evidence="3 6">
    <name type="scientific">Venturia inaequalis</name>
    <name type="common">Apple scab fungus</name>
    <dbReference type="NCBI Taxonomy" id="5025"/>
    <lineage>
        <taxon>Eukaryota</taxon>
        <taxon>Fungi</taxon>
        <taxon>Dikarya</taxon>
        <taxon>Ascomycota</taxon>
        <taxon>Pezizomycotina</taxon>
        <taxon>Dothideomycetes</taxon>
        <taxon>Pleosporomycetidae</taxon>
        <taxon>Venturiales</taxon>
        <taxon>Venturiaceae</taxon>
        <taxon>Venturia</taxon>
    </lineage>
</organism>
<evidence type="ECO:0000313" key="6">
    <source>
        <dbReference type="Proteomes" id="UP000447873"/>
    </source>
</evidence>
<evidence type="ECO:0000256" key="1">
    <source>
        <dbReference type="SAM" id="Coils"/>
    </source>
</evidence>
<comment type="caution">
    <text evidence="3">The sequence shown here is derived from an EMBL/GenBank/DDBJ whole genome shotgun (WGS) entry which is preliminary data.</text>
</comment>
<feature type="coiled-coil region" evidence="1">
    <location>
        <begin position="146"/>
        <end position="173"/>
    </location>
</feature>
<dbReference type="AlphaFoldDB" id="A0A8H3UE67"/>
<evidence type="ECO:0000313" key="3">
    <source>
        <dbReference type="EMBL" id="KAE9967608.1"/>
    </source>
</evidence>
<sequence>MAMNLSPADLPGEKKYSAQLLNPDILTRDDRHHVVHVIDKDLTHLDFTVTEKHYANSPPKPSARIRALLFFYKDGTAADTIFSKYERIRHLGAELVKGFQDVTLQICNREDYIPFPHNVAPLGYVRYMGRFYVPSCSAMEKKFGPFKEAATLLEEIQKSLKSLEDATKREMKELGIYITTRWAMEERFGTMKEAVDLVYEINELLDTLRNTETPEMQELAEYLFAGERMLVDATGRNTEEGGTKNRNQGGTAENPIVVGNETPGDPMQLE</sequence>
<protein>
    <submittedName>
        <fullName evidence="3">Uncharacterized protein</fullName>
    </submittedName>
</protein>